<evidence type="ECO:0000313" key="10">
    <source>
        <dbReference type="EMBL" id="KRK46016.1"/>
    </source>
</evidence>
<dbReference type="RefSeq" id="WP_057974038.1">
    <property type="nucleotide sequence ID" value="NZ_AZDI01000003.1"/>
</dbReference>
<dbReference type="InterPro" id="IPR004007">
    <property type="entry name" value="DhaL_dom"/>
</dbReference>
<comment type="catalytic activity">
    <reaction evidence="1">
        <text>dihydroxyacetone + phosphoenolpyruvate = dihydroxyacetone phosphate + pyruvate</text>
        <dbReference type="Rhea" id="RHEA:18381"/>
        <dbReference type="ChEBI" id="CHEBI:15361"/>
        <dbReference type="ChEBI" id="CHEBI:16016"/>
        <dbReference type="ChEBI" id="CHEBI:57642"/>
        <dbReference type="ChEBI" id="CHEBI:58702"/>
        <dbReference type="EC" id="2.7.1.121"/>
    </reaction>
</comment>
<dbReference type="NCBIfam" id="TIGR02365">
    <property type="entry name" value="dha_L_ycgS"/>
    <property type="match status" value="1"/>
</dbReference>
<evidence type="ECO:0000256" key="2">
    <source>
        <dbReference type="ARBA" id="ARBA00004745"/>
    </source>
</evidence>
<sequence>MLTIENTTKWFQLFSDKIIENKDYLSELDTPIGDGDHGNNMARGAKAIQELLKNQQFDTLSDLFKNVAMAFIKSVGGASGPLYGTAFIEMSKASKETSNPTELVATGLDGIKRRGASDVGAKTMIDVWTPVLEELKAGQLTIEKINADVEATKALVATKGRASYLGERSIGHIDPGSMSSGYLFETLLETGALE</sequence>
<evidence type="ECO:0000256" key="7">
    <source>
        <dbReference type="ARBA" id="ARBA00046577"/>
    </source>
</evidence>
<dbReference type="AlphaFoldDB" id="A0A0R1HIB0"/>
<keyword evidence="6" id="KW-0319">Glycerol metabolism</keyword>
<dbReference type="GO" id="GO:0047324">
    <property type="term" value="F:phosphoenolpyruvate-glycerone phosphotransferase activity"/>
    <property type="evidence" value="ECO:0007669"/>
    <property type="project" value="UniProtKB-EC"/>
</dbReference>
<organism evidence="10 11">
    <name type="scientific">Dellaglioa algida DSM 15638</name>
    <dbReference type="NCBI Taxonomy" id="1423719"/>
    <lineage>
        <taxon>Bacteria</taxon>
        <taxon>Bacillati</taxon>
        <taxon>Bacillota</taxon>
        <taxon>Bacilli</taxon>
        <taxon>Lactobacillales</taxon>
        <taxon>Lactobacillaceae</taxon>
        <taxon>Dellaglioa</taxon>
    </lineage>
</organism>
<accession>A0A0R1HIB0</accession>
<dbReference type="Proteomes" id="UP000051450">
    <property type="component" value="Unassembled WGS sequence"/>
</dbReference>
<evidence type="ECO:0000256" key="8">
    <source>
        <dbReference type="ARBA" id="ARBA00055771"/>
    </source>
</evidence>
<reference evidence="10 11" key="1">
    <citation type="journal article" date="2015" name="Genome Announc.">
        <title>Expanding the biotechnology potential of lactobacilli through comparative genomics of 213 strains and associated genera.</title>
        <authorList>
            <person name="Sun Z."/>
            <person name="Harris H.M."/>
            <person name="McCann A."/>
            <person name="Guo C."/>
            <person name="Argimon S."/>
            <person name="Zhang W."/>
            <person name="Yang X."/>
            <person name="Jeffery I.B."/>
            <person name="Cooney J.C."/>
            <person name="Kagawa T.F."/>
            <person name="Liu W."/>
            <person name="Song Y."/>
            <person name="Salvetti E."/>
            <person name="Wrobel A."/>
            <person name="Rasinkangas P."/>
            <person name="Parkhill J."/>
            <person name="Rea M.C."/>
            <person name="O'Sullivan O."/>
            <person name="Ritari J."/>
            <person name="Douillard F.P."/>
            <person name="Paul Ross R."/>
            <person name="Yang R."/>
            <person name="Briner A.E."/>
            <person name="Felis G.E."/>
            <person name="de Vos W.M."/>
            <person name="Barrangou R."/>
            <person name="Klaenhammer T.R."/>
            <person name="Caufield P.W."/>
            <person name="Cui Y."/>
            <person name="Zhang H."/>
            <person name="O'Toole P.W."/>
        </authorList>
    </citation>
    <scope>NUCLEOTIDE SEQUENCE [LARGE SCALE GENOMIC DNA]</scope>
    <source>
        <strain evidence="10 11">DSM 15638</strain>
    </source>
</reference>
<name>A0A0R1HIB0_9LACO</name>
<evidence type="ECO:0000256" key="3">
    <source>
        <dbReference type="ARBA" id="ARBA00012095"/>
    </source>
</evidence>
<dbReference type="SMART" id="SM01120">
    <property type="entry name" value="Dak2"/>
    <property type="match status" value="1"/>
</dbReference>
<dbReference type="GO" id="GO:0005829">
    <property type="term" value="C:cytosol"/>
    <property type="evidence" value="ECO:0007669"/>
    <property type="project" value="TreeGrafter"/>
</dbReference>
<dbReference type="InterPro" id="IPR050861">
    <property type="entry name" value="Dihydroxyacetone_Kinase"/>
</dbReference>
<keyword evidence="5 10" id="KW-0418">Kinase</keyword>
<comment type="caution">
    <text evidence="10">The sequence shown here is derived from an EMBL/GenBank/DDBJ whole genome shotgun (WGS) entry which is preliminary data.</text>
</comment>
<protein>
    <recommendedName>
        <fullName evidence="3">phosphoenolpyruvate--glycerone phosphotransferase</fullName>
        <ecNumber evidence="3">2.7.1.121</ecNumber>
    </recommendedName>
</protein>
<proteinExistence type="predicted"/>
<dbReference type="PATRIC" id="fig|1423719.4.peg.994"/>
<evidence type="ECO:0000256" key="5">
    <source>
        <dbReference type="ARBA" id="ARBA00022777"/>
    </source>
</evidence>
<dbReference type="PROSITE" id="PS51480">
    <property type="entry name" value="DHAL"/>
    <property type="match status" value="1"/>
</dbReference>
<dbReference type="InterPro" id="IPR036117">
    <property type="entry name" value="DhaL_dom_sf"/>
</dbReference>
<dbReference type="PANTHER" id="PTHR28629:SF4">
    <property type="entry name" value="TRIOKINASE_FMN CYCLASE"/>
    <property type="match status" value="1"/>
</dbReference>
<evidence type="ECO:0000259" key="9">
    <source>
        <dbReference type="PROSITE" id="PS51480"/>
    </source>
</evidence>
<dbReference type="OrthoDB" id="9800291at2"/>
<evidence type="ECO:0000256" key="1">
    <source>
        <dbReference type="ARBA" id="ARBA00001113"/>
    </source>
</evidence>
<dbReference type="STRING" id="1423719.FC66_GL000977"/>
<dbReference type="GO" id="GO:0004371">
    <property type="term" value="F:glycerone kinase activity"/>
    <property type="evidence" value="ECO:0007669"/>
    <property type="project" value="InterPro"/>
</dbReference>
<evidence type="ECO:0000256" key="4">
    <source>
        <dbReference type="ARBA" id="ARBA00022679"/>
    </source>
</evidence>
<dbReference type="EC" id="2.7.1.121" evidence="3"/>
<dbReference type="GO" id="GO:0019563">
    <property type="term" value="P:glycerol catabolic process"/>
    <property type="evidence" value="ECO:0007669"/>
    <property type="project" value="TreeGrafter"/>
</dbReference>
<dbReference type="SUPFAM" id="SSF101473">
    <property type="entry name" value="DhaL-like"/>
    <property type="match status" value="1"/>
</dbReference>
<dbReference type="InterPro" id="IPR012737">
    <property type="entry name" value="DhaK_L_YcgS"/>
</dbReference>
<evidence type="ECO:0000313" key="11">
    <source>
        <dbReference type="Proteomes" id="UP000051450"/>
    </source>
</evidence>
<dbReference type="Gene3D" id="1.25.40.340">
    <property type="match status" value="1"/>
</dbReference>
<comment type="function">
    <text evidence="8">ADP-binding subunit of the dihydroxyacetone kinase, which is responsible for the phosphoenolpyruvate (PEP)-dependent phosphorylation of dihydroxyacetone. DhaL-ADP is converted to DhaL-ATP via a phosphoryl group transfer from DhaM and transmits it to dihydroxyacetone binds to DhaK.</text>
</comment>
<keyword evidence="4" id="KW-0808">Transferase</keyword>
<dbReference type="PANTHER" id="PTHR28629">
    <property type="entry name" value="TRIOKINASE/FMN CYCLASE"/>
    <property type="match status" value="1"/>
</dbReference>
<gene>
    <name evidence="10" type="ORF">FC66_GL000977</name>
</gene>
<comment type="pathway">
    <text evidence="2">Polyol metabolism; glycerol degradation.</text>
</comment>
<dbReference type="Pfam" id="PF02734">
    <property type="entry name" value="Dak2"/>
    <property type="match status" value="1"/>
</dbReference>
<feature type="domain" description="DhaL" evidence="9">
    <location>
        <begin position="5"/>
        <end position="189"/>
    </location>
</feature>
<dbReference type="EMBL" id="AZDI01000003">
    <property type="protein sequence ID" value="KRK46016.1"/>
    <property type="molecule type" value="Genomic_DNA"/>
</dbReference>
<dbReference type="FunFam" id="1.25.40.340:FF:000002">
    <property type="entry name" value="Dihydroxyacetone kinase, L subunit"/>
    <property type="match status" value="1"/>
</dbReference>
<comment type="subunit">
    <text evidence="7">Homodimer. The dihydroxyacetone kinase complex is composed of a homodimer of DhaM, a homodimer of DhaK and the subunit DhaL.</text>
</comment>
<keyword evidence="11" id="KW-1185">Reference proteome</keyword>
<evidence type="ECO:0000256" key="6">
    <source>
        <dbReference type="ARBA" id="ARBA00022798"/>
    </source>
</evidence>